<comment type="catalytic activity">
    <reaction evidence="5">
        <text>N(6)-[(R)-lipoyl]-L-lysyl-[protein] + pyruvate + H(+) = N(6)-[(R)-S(8)-acetyldihydrolipoyl]-L-lysyl-[protein] + CO2</text>
        <dbReference type="Rhea" id="RHEA:19189"/>
        <dbReference type="Rhea" id="RHEA-COMP:10474"/>
        <dbReference type="Rhea" id="RHEA-COMP:10478"/>
        <dbReference type="ChEBI" id="CHEBI:15361"/>
        <dbReference type="ChEBI" id="CHEBI:15378"/>
        <dbReference type="ChEBI" id="CHEBI:16526"/>
        <dbReference type="ChEBI" id="CHEBI:83099"/>
        <dbReference type="ChEBI" id="CHEBI:83111"/>
        <dbReference type="EC" id="1.2.4.1"/>
    </reaction>
</comment>
<dbReference type="Gene3D" id="3.40.50.970">
    <property type="match status" value="1"/>
</dbReference>
<evidence type="ECO:0000256" key="5">
    <source>
        <dbReference type="ARBA" id="ARBA00051231"/>
    </source>
</evidence>
<dbReference type="GO" id="GO:0004739">
    <property type="term" value="F:pyruvate dehydrogenase (acetyl-transferring) activity"/>
    <property type="evidence" value="ECO:0007669"/>
    <property type="project" value="UniProtKB-EC"/>
</dbReference>
<dbReference type="AlphaFoldDB" id="A0A0A0D914"/>
<evidence type="ECO:0000313" key="7">
    <source>
        <dbReference type="EMBL" id="KGM34639.1"/>
    </source>
</evidence>
<proteinExistence type="predicted"/>
<feature type="domain" description="Dehydrogenase E1 component" evidence="6">
    <location>
        <begin position="13"/>
        <end position="311"/>
    </location>
</feature>
<evidence type="ECO:0000313" key="8">
    <source>
        <dbReference type="Proteomes" id="UP000029995"/>
    </source>
</evidence>
<dbReference type="SUPFAM" id="SSF52518">
    <property type="entry name" value="Thiamin diphosphate-binding fold (THDP-binding)"/>
    <property type="match status" value="1"/>
</dbReference>
<dbReference type="GO" id="GO:0006086">
    <property type="term" value="P:pyruvate decarboxylation to acetyl-CoA"/>
    <property type="evidence" value="ECO:0007669"/>
    <property type="project" value="TreeGrafter"/>
</dbReference>
<comment type="function">
    <text evidence="4">The pyruvate dehydrogenase complex catalyzes the overall conversion of pyruvate to acetyl-CoA and CO(2). It contains multiple copies of three enzymatic components: pyruvate dehydrogenase (E1), dihydrolipoamide acetyltransferase (E2) and lipoamide dehydrogenase (E3).</text>
</comment>
<dbReference type="PANTHER" id="PTHR11516:SF60">
    <property type="entry name" value="PYRUVATE DEHYDROGENASE E1 COMPONENT SUBUNIT ALPHA"/>
    <property type="match status" value="1"/>
</dbReference>
<organism evidence="7 8">
    <name type="scientific">Inquilinus limosus MP06</name>
    <dbReference type="NCBI Taxonomy" id="1398085"/>
    <lineage>
        <taxon>Bacteria</taxon>
        <taxon>Pseudomonadati</taxon>
        <taxon>Pseudomonadota</taxon>
        <taxon>Alphaproteobacteria</taxon>
        <taxon>Rhodospirillales</taxon>
        <taxon>Rhodospirillaceae</taxon>
        <taxon>Inquilinus</taxon>
    </lineage>
</organism>
<dbReference type="Pfam" id="PF00676">
    <property type="entry name" value="E1_dh"/>
    <property type="match status" value="1"/>
</dbReference>
<comment type="caution">
    <text evidence="7">The sequence shown here is derived from an EMBL/GenBank/DDBJ whole genome shotgun (WGS) entry which is preliminary data.</text>
</comment>
<dbReference type="InterPro" id="IPR001017">
    <property type="entry name" value="DH_E1"/>
</dbReference>
<sequence>MQLSRDDLLRAYRQMRLIREFEDRVHLEFATGEIPGFVHLYAGEEASAVGVCLHLTDRDSIASTHRGHGHCIAKDCDPVAMMKEIYGRKDGLCGGKGGSMHIADLSKGMMGANGIVGGGPPLICGAALAAKTLGTGGVAVSFTGDGGSNQGTTCEALNLATVWKLPAIFVFENNGYAEATSSKYSVSCKDIVERAQAFGMPGVVVDGHDFFAVWEAAREAIERARSGNGPTLIEVKLNRYYGHFEGDAQTYRAPGEVDAIRAQRDSLDLFRNRVTEAGLLDIAQMDAIDAEIKRAIESAVVEAKAAAVPGPADLLTDVYVSY</sequence>
<gene>
    <name evidence="7" type="ORF">P409_09025</name>
</gene>
<keyword evidence="2" id="KW-0560">Oxidoreductase</keyword>
<comment type="cofactor">
    <cofactor evidence="1">
        <name>thiamine diphosphate</name>
        <dbReference type="ChEBI" id="CHEBI:58937"/>
    </cofactor>
</comment>
<dbReference type="CDD" id="cd02000">
    <property type="entry name" value="TPP_E1_PDC_ADC_BCADC"/>
    <property type="match status" value="1"/>
</dbReference>
<name>A0A0A0D914_9PROT</name>
<reference evidence="7 8" key="1">
    <citation type="submission" date="2014-01" db="EMBL/GenBank/DDBJ databases">
        <title>Genome sequence determination for a cystic fibrosis isolate, Inquilinus limosus.</title>
        <authorList>
            <person name="Pino M."/>
            <person name="Di Conza J."/>
            <person name="Gutkind G."/>
        </authorList>
    </citation>
    <scope>NUCLEOTIDE SEQUENCE [LARGE SCALE GENOMIC DNA]</scope>
    <source>
        <strain evidence="7 8">MP06</strain>
    </source>
</reference>
<evidence type="ECO:0000256" key="1">
    <source>
        <dbReference type="ARBA" id="ARBA00001964"/>
    </source>
</evidence>
<dbReference type="EMBL" id="JANX01000078">
    <property type="protein sequence ID" value="KGM34639.1"/>
    <property type="molecule type" value="Genomic_DNA"/>
</dbReference>
<protein>
    <submittedName>
        <fullName evidence="7">ABC transporter substrate-binding protein</fullName>
    </submittedName>
</protein>
<dbReference type="Proteomes" id="UP000029995">
    <property type="component" value="Unassembled WGS sequence"/>
</dbReference>
<evidence type="ECO:0000256" key="3">
    <source>
        <dbReference type="ARBA" id="ARBA00023052"/>
    </source>
</evidence>
<dbReference type="InterPro" id="IPR050642">
    <property type="entry name" value="PDH_E1_Alpha_Subunit"/>
</dbReference>
<dbReference type="InterPro" id="IPR029061">
    <property type="entry name" value="THDP-binding"/>
</dbReference>
<evidence type="ECO:0000259" key="6">
    <source>
        <dbReference type="Pfam" id="PF00676"/>
    </source>
</evidence>
<dbReference type="PANTHER" id="PTHR11516">
    <property type="entry name" value="PYRUVATE DEHYDROGENASE E1 COMPONENT, ALPHA SUBUNIT BACTERIAL AND ORGANELLAR"/>
    <property type="match status" value="1"/>
</dbReference>
<evidence type="ECO:0000256" key="2">
    <source>
        <dbReference type="ARBA" id="ARBA00023002"/>
    </source>
</evidence>
<evidence type="ECO:0000256" key="4">
    <source>
        <dbReference type="ARBA" id="ARBA00025211"/>
    </source>
</evidence>
<keyword evidence="3" id="KW-0786">Thiamine pyrophosphate</keyword>
<dbReference type="OrthoDB" id="9766715at2"/>
<accession>A0A0A0D914</accession>
<dbReference type="RefSeq" id="WP_034834498.1">
    <property type="nucleotide sequence ID" value="NZ_JANX01000078.1"/>
</dbReference>